<evidence type="ECO:0000313" key="1">
    <source>
        <dbReference type="EMBL" id="KAI5652610.1"/>
    </source>
</evidence>
<evidence type="ECO:0000313" key="2">
    <source>
        <dbReference type="Proteomes" id="UP001060085"/>
    </source>
</evidence>
<accession>A0ACB9ZXB6</accession>
<gene>
    <name evidence="1" type="ORF">M9H77_29797</name>
</gene>
<protein>
    <submittedName>
        <fullName evidence="1">Uncharacterized protein</fullName>
    </submittedName>
</protein>
<organism evidence="1 2">
    <name type="scientific">Catharanthus roseus</name>
    <name type="common">Madagascar periwinkle</name>
    <name type="synonym">Vinca rosea</name>
    <dbReference type="NCBI Taxonomy" id="4058"/>
    <lineage>
        <taxon>Eukaryota</taxon>
        <taxon>Viridiplantae</taxon>
        <taxon>Streptophyta</taxon>
        <taxon>Embryophyta</taxon>
        <taxon>Tracheophyta</taxon>
        <taxon>Spermatophyta</taxon>
        <taxon>Magnoliopsida</taxon>
        <taxon>eudicotyledons</taxon>
        <taxon>Gunneridae</taxon>
        <taxon>Pentapetalae</taxon>
        <taxon>asterids</taxon>
        <taxon>lamiids</taxon>
        <taxon>Gentianales</taxon>
        <taxon>Apocynaceae</taxon>
        <taxon>Rauvolfioideae</taxon>
        <taxon>Vinceae</taxon>
        <taxon>Catharanthinae</taxon>
        <taxon>Catharanthus</taxon>
    </lineage>
</organism>
<dbReference type="Proteomes" id="UP001060085">
    <property type="component" value="Linkage Group LG07"/>
</dbReference>
<proteinExistence type="predicted"/>
<name>A0ACB9ZXB6_CATRO</name>
<sequence>MGNLCGKPPTIIKDCEESPKGRKLVRGTSELRAPRAVSSRRNDSYRVKNKLSSGELKFQLVDKKVNGSRRVRDDYYEKTKENSEVVNDYPGAGSVPNATEGEQIAAGWPSWLASAAGEAVKGWIPRKADTFEKLDKIGQGTYSSVYKARDLMHNKIVALKRVRFDNMDSESVKFMAREILILRRLDHPNIIKLEGLVTSKASSSIYLVFEYMEHDLTGLGSLPGVKFTEPQVKCYMKQLLSGLDHCHTRGVLHRDIKGSNLLIDNNGILKIADFGLASFYDRHQKVPLTSRVVTLWYRPPELLLGASHYGVAVDLWSTGCILGELYAGKPIMPGRTEVEQLHKIFKLCGSPSEDYWRKAKLPHSTVFKPHQPYKPRLAETFKDLPAVAVGLMGTLLNIDPACRGTAAAALKSEFFRTEPCACDPSSLPRYPPSKEIDAKLREEEAKRQGGLGIKGQRCDRETRGSRELPTAPVPDVNAHLALPGQRRPGQSGAKSHRELFNPHRDEASSGFQIDPHRPSQGFKETSKSMLGQPPQRVSYSGPLGPSVGWTASGKKYEDMSCVSTRSDLSTLSGLVASRTLPSEDSRERPGYSQKDKANQMKKSSELHEEPPRRQDQRRWMQNLSSSRNLETGRTNTRGQGLPGHPSSGNKIHFSGPLLVPSNKVDQMLKEHDRQIQEAARRARLEKSRVGKVSAEEAQRMANPVYGGW</sequence>
<comment type="caution">
    <text evidence="1">The sequence shown here is derived from an EMBL/GenBank/DDBJ whole genome shotgun (WGS) entry which is preliminary data.</text>
</comment>
<dbReference type="EMBL" id="CM044707">
    <property type="protein sequence ID" value="KAI5652610.1"/>
    <property type="molecule type" value="Genomic_DNA"/>
</dbReference>
<reference evidence="2" key="1">
    <citation type="journal article" date="2023" name="Nat. Plants">
        <title>Single-cell RNA sequencing provides a high-resolution roadmap for understanding the multicellular compartmentation of specialized metabolism.</title>
        <authorList>
            <person name="Sun S."/>
            <person name="Shen X."/>
            <person name="Li Y."/>
            <person name="Li Y."/>
            <person name="Wang S."/>
            <person name="Li R."/>
            <person name="Zhang H."/>
            <person name="Shen G."/>
            <person name="Guo B."/>
            <person name="Wei J."/>
            <person name="Xu J."/>
            <person name="St-Pierre B."/>
            <person name="Chen S."/>
            <person name="Sun C."/>
        </authorList>
    </citation>
    <scope>NUCLEOTIDE SEQUENCE [LARGE SCALE GENOMIC DNA]</scope>
</reference>
<keyword evidence="2" id="KW-1185">Reference proteome</keyword>